<evidence type="ECO:0000313" key="2">
    <source>
        <dbReference type="EMBL" id="CAB4345947.1"/>
    </source>
</evidence>
<dbReference type="EMBL" id="CAESAN010000104">
    <property type="protein sequence ID" value="CAB4345947.1"/>
    <property type="molecule type" value="Genomic_DNA"/>
</dbReference>
<gene>
    <name evidence="2" type="ORF">UFOPK3547_01199</name>
</gene>
<dbReference type="InterPro" id="IPR000601">
    <property type="entry name" value="PKD_dom"/>
</dbReference>
<feature type="domain" description="PKD" evidence="1">
    <location>
        <begin position="542"/>
        <end position="626"/>
    </location>
</feature>
<reference evidence="2" key="1">
    <citation type="submission" date="2020-05" db="EMBL/GenBank/DDBJ databases">
        <authorList>
            <person name="Chiriac C."/>
            <person name="Salcher M."/>
            <person name="Ghai R."/>
            <person name="Kavagutti S V."/>
        </authorList>
    </citation>
    <scope>NUCLEOTIDE SEQUENCE</scope>
</reference>
<sequence length="626" mass="64766">MLKLQSLRRGGVAALVCGLATFASAGQASADGSFFGALKVDGPSAALGSIGGLEMAPDGTAALLFVRNVDGANHVFMSSVVAGEPQAAERVDVGQPAVIGRPVVGVADGGRLVVLFANSGGVWARMRTASGEQFQTAQKLDGNGAVQPTVDMTSLTGVAYAGWSHDGKVRAAYLPRRASSFTVYSGAANISSANDAGSGASLAPKVSTAADGIGIVAFGERVGDTTKVAVRRLVRDRLSNIVTSVGATEIAGNTGLAASFPEVVIEDDSSYAWLAFKQNFSDGVTRAVARRLRASTLESASALADGAQIAPGTTPDLALSGRGAGIASVQAADGWVWSSLIRDDALAEPVRMGSSSTVFASPGSTFAPSEDGVTAWMQGDAGELYGRRIDDDPDYVSAPPFSEGKRLSAPAFGAVDPSDGLALASDRDGNVLISFTQGEGAAKQVVVASYDVAPDKATLINTPAWRNSPAPELRWRSPPETWAGLYYRVYLDGALSGETSSPRTNPSRVLSDGLHSWRVDSYDRRGQKSVSAVATLRIDTRPPRVQLRATAGGAIKVAAVDPAAPKGSGIASLRLDYGDGSRPTTITRDSLKVKHRFRRSGRVTVVVTAIDKAGNAQTVRRTVNAG</sequence>
<dbReference type="Gene3D" id="2.60.40.10">
    <property type="entry name" value="Immunoglobulins"/>
    <property type="match status" value="1"/>
</dbReference>
<organism evidence="2">
    <name type="scientific">freshwater metagenome</name>
    <dbReference type="NCBI Taxonomy" id="449393"/>
    <lineage>
        <taxon>unclassified sequences</taxon>
        <taxon>metagenomes</taxon>
        <taxon>ecological metagenomes</taxon>
    </lineage>
</organism>
<dbReference type="InterPro" id="IPR035986">
    <property type="entry name" value="PKD_dom_sf"/>
</dbReference>
<accession>A0A6J5ZYR0</accession>
<dbReference type="SUPFAM" id="SSF49299">
    <property type="entry name" value="PKD domain"/>
    <property type="match status" value="1"/>
</dbReference>
<evidence type="ECO:0000259" key="1">
    <source>
        <dbReference type="PROSITE" id="PS50093"/>
    </source>
</evidence>
<dbReference type="PROSITE" id="PS50093">
    <property type="entry name" value="PKD"/>
    <property type="match status" value="1"/>
</dbReference>
<dbReference type="CDD" id="cd00146">
    <property type="entry name" value="PKD"/>
    <property type="match status" value="1"/>
</dbReference>
<protein>
    <submittedName>
        <fullName evidence="2">Unannotated protein</fullName>
    </submittedName>
</protein>
<dbReference type="AlphaFoldDB" id="A0A6J5ZYR0"/>
<dbReference type="InterPro" id="IPR013783">
    <property type="entry name" value="Ig-like_fold"/>
</dbReference>
<name>A0A6J5ZYR0_9ZZZZ</name>
<proteinExistence type="predicted"/>